<keyword evidence="13 14" id="KW-0472">Membrane</keyword>
<dbReference type="InterPro" id="IPR003594">
    <property type="entry name" value="HATPase_dom"/>
</dbReference>
<dbReference type="PANTHER" id="PTHR43711:SF1">
    <property type="entry name" value="HISTIDINE KINASE 1"/>
    <property type="match status" value="1"/>
</dbReference>
<dbReference type="EMBL" id="QWEG01000005">
    <property type="protein sequence ID" value="RHW41002.1"/>
    <property type="molecule type" value="Genomic_DNA"/>
</dbReference>
<evidence type="ECO:0000256" key="7">
    <source>
        <dbReference type="ARBA" id="ARBA00022692"/>
    </source>
</evidence>
<evidence type="ECO:0000256" key="8">
    <source>
        <dbReference type="ARBA" id="ARBA00022741"/>
    </source>
</evidence>
<comment type="subcellular location">
    <subcellularLocation>
        <location evidence="2">Cell membrane</location>
        <topology evidence="2">Multi-pass membrane protein</topology>
    </subcellularLocation>
</comment>
<dbReference type="SUPFAM" id="SSF103190">
    <property type="entry name" value="Sensory domain-like"/>
    <property type="match status" value="1"/>
</dbReference>
<dbReference type="OrthoDB" id="9806130at2"/>
<dbReference type="PANTHER" id="PTHR43711">
    <property type="entry name" value="TWO-COMPONENT HISTIDINE KINASE"/>
    <property type="match status" value="1"/>
</dbReference>
<gene>
    <name evidence="16" type="ORF">D1B31_08625</name>
</gene>
<keyword evidence="4" id="KW-1003">Cell membrane</keyword>
<feature type="transmembrane region" description="Helical" evidence="14">
    <location>
        <begin position="12"/>
        <end position="33"/>
    </location>
</feature>
<keyword evidence="5" id="KW-0597">Phosphoprotein</keyword>
<dbReference type="Proteomes" id="UP000284416">
    <property type="component" value="Unassembled WGS sequence"/>
</dbReference>
<keyword evidence="11 14" id="KW-1133">Transmembrane helix</keyword>
<feature type="domain" description="Histidine kinase" evidence="15">
    <location>
        <begin position="660"/>
        <end position="880"/>
    </location>
</feature>
<dbReference type="InterPro" id="IPR036097">
    <property type="entry name" value="HisK_dim/P_sf"/>
</dbReference>
<comment type="catalytic activity">
    <reaction evidence="1">
        <text>ATP + protein L-histidine = ADP + protein N-phospho-L-histidine.</text>
        <dbReference type="EC" id="2.7.13.3"/>
    </reaction>
</comment>
<dbReference type="GO" id="GO:0000155">
    <property type="term" value="F:phosphorelay sensor kinase activity"/>
    <property type="evidence" value="ECO:0007669"/>
    <property type="project" value="InterPro"/>
</dbReference>
<proteinExistence type="predicted"/>
<evidence type="ECO:0000256" key="14">
    <source>
        <dbReference type="SAM" id="Phobius"/>
    </source>
</evidence>
<dbReference type="GO" id="GO:0005524">
    <property type="term" value="F:ATP binding"/>
    <property type="evidence" value="ECO:0007669"/>
    <property type="project" value="UniProtKB-KW"/>
</dbReference>
<dbReference type="Gene3D" id="3.30.565.10">
    <property type="entry name" value="Histidine kinase-like ATPase, C-terminal domain"/>
    <property type="match status" value="1"/>
</dbReference>
<keyword evidence="6" id="KW-0808">Transferase</keyword>
<dbReference type="CDD" id="cd00082">
    <property type="entry name" value="HisKA"/>
    <property type="match status" value="1"/>
</dbReference>
<evidence type="ECO:0000313" key="17">
    <source>
        <dbReference type="Proteomes" id="UP000284416"/>
    </source>
</evidence>
<dbReference type="Pfam" id="PF02518">
    <property type="entry name" value="HATPase_c"/>
    <property type="match status" value="1"/>
</dbReference>
<dbReference type="Gene3D" id="1.10.287.130">
    <property type="match status" value="1"/>
</dbReference>
<dbReference type="InterPro" id="IPR003661">
    <property type="entry name" value="HisK_dim/P_dom"/>
</dbReference>
<dbReference type="InterPro" id="IPR050736">
    <property type="entry name" value="Sensor_HK_Regulatory"/>
</dbReference>
<name>A0A417YUV6_9BACI</name>
<keyword evidence="10" id="KW-0067">ATP-binding</keyword>
<evidence type="ECO:0000256" key="3">
    <source>
        <dbReference type="ARBA" id="ARBA00012438"/>
    </source>
</evidence>
<evidence type="ECO:0000256" key="2">
    <source>
        <dbReference type="ARBA" id="ARBA00004651"/>
    </source>
</evidence>
<dbReference type="PROSITE" id="PS50109">
    <property type="entry name" value="HIS_KIN"/>
    <property type="match status" value="1"/>
</dbReference>
<dbReference type="GO" id="GO:0005886">
    <property type="term" value="C:plasma membrane"/>
    <property type="evidence" value="ECO:0007669"/>
    <property type="project" value="UniProtKB-SubCell"/>
</dbReference>
<sequence length="883" mass="101077">MNKKSRSFKKELIYSFLSITLVSIILLGIFQIIQLSSLIEENQKSQAQTTKFLGDYIINYVQEYQRAIEAGVPDIKEAFATRDIASIKNQLSIIKEKYPGFVSLYMGDANGESLVFYPELNSYGNPVKNQNFSDREYYKELLENKETVISPVFPGRGGSDKLLITIAAPILGEKGKLDGYVLGALDLTALEEHVKNRNFGKEGYAVILDHNNNVIIHPDMKTKTELVNLSDDPIVEYINAQPTTHGGEYFNNSSYGKVFITYEKLEEVDGWTIWIGKPATVLTNTYKNAIITIIAFIIIIAVIMVGVSLFFANRLEKSIRNLLDYIKDYTNGYRNRFNVIKISGPKEVEELSIHFSGMIEEVEKNRDELIKLNTELETRVQERTASLESRNTELRAVNKLITSVSSEKDLAHFIQHCLQEIKPLMDYSIHVFFQDLAITSGEIFAKQNLLDYLKQRMVGVQQHIEPIQIEKNHQGFLIVDLRREQSIKASDQEFLNTFAGSLAVMLQNKFLFEQIRNKHAVLEAVLESMSDGLMLVNNQKEIEYVNDFFFNVVSPGDLFLNNPDIPDGESARLELVNLDDVFNRFVELFDVDKKELQAFFTDEKGDIKLEYEQKSKKPVFYILHKFSVMLDDDIIGEGLMLRDITKEEEIDTLKNNLISLTSHEFKTPITNIKGSVETLLRSEVDWDPEFKQELLEGVHEDIERIQHLVNDWMDISKIESGSMYVERDFISADLVIEKSMEQIPLGLRENAVLSYHNNLKKNFLFYADKLRVQQVLVNLFTNALRYNDAEIKKIEIILDRCNNYMTISVSDNGIGISEDHIEKIFNRFYQVDASATRRSGGTGLGLAICAGIMEAHEGKIEVKSEPERGSRFILYFPFMKGEK</sequence>
<comment type="caution">
    <text evidence="16">The sequence shown here is derived from an EMBL/GenBank/DDBJ whole genome shotgun (WGS) entry which is preliminary data.</text>
</comment>
<dbReference type="SUPFAM" id="SSF55874">
    <property type="entry name" value="ATPase domain of HSP90 chaperone/DNA topoisomerase II/histidine kinase"/>
    <property type="match status" value="1"/>
</dbReference>
<evidence type="ECO:0000256" key="5">
    <source>
        <dbReference type="ARBA" id="ARBA00022553"/>
    </source>
</evidence>
<dbReference type="SUPFAM" id="SSF55781">
    <property type="entry name" value="GAF domain-like"/>
    <property type="match status" value="1"/>
</dbReference>
<evidence type="ECO:0000256" key="9">
    <source>
        <dbReference type="ARBA" id="ARBA00022777"/>
    </source>
</evidence>
<dbReference type="InterPro" id="IPR005467">
    <property type="entry name" value="His_kinase_dom"/>
</dbReference>
<organism evidence="16 17">
    <name type="scientific">Neobacillus notoginsengisoli</name>
    <dbReference type="NCBI Taxonomy" id="1578198"/>
    <lineage>
        <taxon>Bacteria</taxon>
        <taxon>Bacillati</taxon>
        <taxon>Bacillota</taxon>
        <taxon>Bacilli</taxon>
        <taxon>Bacillales</taxon>
        <taxon>Bacillaceae</taxon>
        <taxon>Neobacillus</taxon>
    </lineage>
</organism>
<evidence type="ECO:0000313" key="16">
    <source>
        <dbReference type="EMBL" id="RHW41002.1"/>
    </source>
</evidence>
<keyword evidence="12" id="KW-0902">Two-component regulatory system</keyword>
<evidence type="ECO:0000259" key="15">
    <source>
        <dbReference type="PROSITE" id="PS50109"/>
    </source>
</evidence>
<dbReference type="SMART" id="SM00387">
    <property type="entry name" value="HATPase_c"/>
    <property type="match status" value="1"/>
</dbReference>
<dbReference type="InterPro" id="IPR004358">
    <property type="entry name" value="Sig_transdc_His_kin-like_C"/>
</dbReference>
<keyword evidence="7 14" id="KW-0812">Transmembrane</keyword>
<feature type="transmembrane region" description="Helical" evidence="14">
    <location>
        <begin position="289"/>
        <end position="312"/>
    </location>
</feature>
<dbReference type="FunFam" id="3.30.565.10:FF:000006">
    <property type="entry name" value="Sensor histidine kinase WalK"/>
    <property type="match status" value="1"/>
</dbReference>
<evidence type="ECO:0000256" key="6">
    <source>
        <dbReference type="ARBA" id="ARBA00022679"/>
    </source>
</evidence>
<dbReference type="InterPro" id="IPR033479">
    <property type="entry name" value="dCache_1"/>
</dbReference>
<keyword evidence="8" id="KW-0547">Nucleotide-binding</keyword>
<evidence type="ECO:0000256" key="10">
    <source>
        <dbReference type="ARBA" id="ARBA00022840"/>
    </source>
</evidence>
<dbReference type="SUPFAM" id="SSF47384">
    <property type="entry name" value="Homodimeric domain of signal transducing histidine kinase"/>
    <property type="match status" value="1"/>
</dbReference>
<evidence type="ECO:0000256" key="1">
    <source>
        <dbReference type="ARBA" id="ARBA00000085"/>
    </source>
</evidence>
<keyword evidence="17" id="KW-1185">Reference proteome</keyword>
<evidence type="ECO:0000256" key="11">
    <source>
        <dbReference type="ARBA" id="ARBA00022989"/>
    </source>
</evidence>
<dbReference type="CDD" id="cd00075">
    <property type="entry name" value="HATPase"/>
    <property type="match status" value="1"/>
</dbReference>
<dbReference type="InterPro" id="IPR036890">
    <property type="entry name" value="HATPase_C_sf"/>
</dbReference>
<dbReference type="Pfam" id="PF00512">
    <property type="entry name" value="HisKA"/>
    <property type="match status" value="1"/>
</dbReference>
<evidence type="ECO:0000256" key="12">
    <source>
        <dbReference type="ARBA" id="ARBA00023012"/>
    </source>
</evidence>
<dbReference type="Gene3D" id="6.10.340.10">
    <property type="match status" value="1"/>
</dbReference>
<dbReference type="RefSeq" id="WP_118920378.1">
    <property type="nucleotide sequence ID" value="NZ_QWEG01000005.1"/>
</dbReference>
<dbReference type="CDD" id="cd12914">
    <property type="entry name" value="PDC1_DGC_like"/>
    <property type="match status" value="1"/>
</dbReference>
<evidence type="ECO:0000256" key="4">
    <source>
        <dbReference type="ARBA" id="ARBA00022475"/>
    </source>
</evidence>
<reference evidence="16 17" key="1">
    <citation type="journal article" date="2017" name="Int. J. Syst. Evol. Microbiol.">
        <title>Bacillus notoginsengisoli sp. nov., a novel bacterium isolated from the rhizosphere of Panax notoginseng.</title>
        <authorList>
            <person name="Zhang M.Y."/>
            <person name="Cheng J."/>
            <person name="Cai Y."/>
            <person name="Zhang T.Y."/>
            <person name="Wu Y.Y."/>
            <person name="Manikprabhu D."/>
            <person name="Li W.J."/>
            <person name="Zhang Y.X."/>
        </authorList>
    </citation>
    <scope>NUCLEOTIDE SEQUENCE [LARGE SCALE GENOMIC DNA]</scope>
    <source>
        <strain evidence="16 17">JCM 30743</strain>
    </source>
</reference>
<dbReference type="Pfam" id="PF02743">
    <property type="entry name" value="dCache_1"/>
    <property type="match status" value="1"/>
</dbReference>
<dbReference type="Gene3D" id="3.30.450.20">
    <property type="entry name" value="PAS domain"/>
    <property type="match status" value="1"/>
</dbReference>
<accession>A0A417YUV6</accession>
<dbReference type="PRINTS" id="PR00344">
    <property type="entry name" value="BCTRLSENSOR"/>
</dbReference>
<dbReference type="InterPro" id="IPR029151">
    <property type="entry name" value="Sensor-like_sf"/>
</dbReference>
<dbReference type="EC" id="2.7.13.3" evidence="3"/>
<protein>
    <recommendedName>
        <fullName evidence="3">histidine kinase</fullName>
        <ecNumber evidence="3">2.7.13.3</ecNumber>
    </recommendedName>
</protein>
<keyword evidence="9" id="KW-0418">Kinase</keyword>
<dbReference type="AlphaFoldDB" id="A0A417YUV6"/>
<dbReference type="SMART" id="SM00388">
    <property type="entry name" value="HisKA"/>
    <property type="match status" value="1"/>
</dbReference>
<evidence type="ECO:0000256" key="13">
    <source>
        <dbReference type="ARBA" id="ARBA00023136"/>
    </source>
</evidence>